<proteinExistence type="predicted"/>
<dbReference type="EMBL" id="BJXX01000142">
    <property type="protein sequence ID" value="GEN35611.1"/>
    <property type="molecule type" value="Genomic_DNA"/>
</dbReference>
<organism evidence="1 2">
    <name type="scientific">Aneurinibacillus danicus</name>
    <dbReference type="NCBI Taxonomy" id="267746"/>
    <lineage>
        <taxon>Bacteria</taxon>
        <taxon>Bacillati</taxon>
        <taxon>Bacillota</taxon>
        <taxon>Bacilli</taxon>
        <taxon>Bacillales</taxon>
        <taxon>Paenibacillaceae</taxon>
        <taxon>Aneurinibacillus group</taxon>
        <taxon>Aneurinibacillus</taxon>
    </lineage>
</organism>
<dbReference type="PANTHER" id="PTHR37804:SF1">
    <property type="entry name" value="CDAA REGULATORY PROTEIN CDAR"/>
    <property type="match status" value="1"/>
</dbReference>
<dbReference type="InterPro" id="IPR053154">
    <property type="entry name" value="c-di-AMP_regulator"/>
</dbReference>
<keyword evidence="2" id="KW-1185">Reference proteome</keyword>
<dbReference type="AlphaFoldDB" id="A0A511VBA9"/>
<dbReference type="OrthoDB" id="1013291at2"/>
<dbReference type="Pfam" id="PF07949">
    <property type="entry name" value="YbbR"/>
    <property type="match status" value="3"/>
</dbReference>
<dbReference type="PANTHER" id="PTHR37804">
    <property type="entry name" value="CDAA REGULATORY PROTEIN CDAR"/>
    <property type="match status" value="1"/>
</dbReference>
<dbReference type="Gene3D" id="2.170.120.40">
    <property type="entry name" value="YbbR-like domain"/>
    <property type="match status" value="2"/>
</dbReference>
<comment type="caution">
    <text evidence="1">The sequence shown here is derived from an EMBL/GenBank/DDBJ whole genome shotgun (WGS) entry which is preliminary data.</text>
</comment>
<dbReference type="RefSeq" id="WP_146811137.1">
    <property type="nucleotide sequence ID" value="NZ_BJXX01000142.1"/>
</dbReference>
<dbReference type="Proteomes" id="UP000321157">
    <property type="component" value="Unassembled WGS sequence"/>
</dbReference>
<gene>
    <name evidence="1" type="ORF">ADA01nite_30710</name>
</gene>
<dbReference type="InterPro" id="IPR012505">
    <property type="entry name" value="YbbR"/>
</dbReference>
<accession>A0A511VBA9</accession>
<protein>
    <recommendedName>
        <fullName evidence="3">CdaA regulatory protein CdaR</fullName>
    </recommendedName>
</protein>
<reference evidence="1 2" key="1">
    <citation type="submission" date="2019-07" db="EMBL/GenBank/DDBJ databases">
        <title>Whole genome shotgun sequence of Aneurinibacillus danicus NBRC 102444.</title>
        <authorList>
            <person name="Hosoyama A."/>
            <person name="Uohara A."/>
            <person name="Ohji S."/>
            <person name="Ichikawa N."/>
        </authorList>
    </citation>
    <scope>NUCLEOTIDE SEQUENCE [LARGE SCALE GENOMIC DNA]</scope>
    <source>
        <strain evidence="1 2">NBRC 102444</strain>
    </source>
</reference>
<evidence type="ECO:0000313" key="1">
    <source>
        <dbReference type="EMBL" id="GEN35611.1"/>
    </source>
</evidence>
<evidence type="ECO:0000313" key="2">
    <source>
        <dbReference type="Proteomes" id="UP000321157"/>
    </source>
</evidence>
<sequence>MDKWLNNNNVVKVISFLLAIMLWAVVNNDPASYSSGVGQAQVDTKVNQVDLKVRYDASKYLVEAPSTVQVQLRGRKDLLAMSSLLSSDSLDVYVDLRNYGSGKHEVPVQYEGAPRGLEVIIQPSQVTVNIEEIKKLKKTVQVDLIGEAKAHGKVGQSIVNPQTVTVTVPESRVEDVVFVRAYVSVEGAEEPIKTKAPVRVLDRRGTPVESAKVSPAVVDVQVPITSLPAKTVPLKVDSKGTPADGYRVAAVDVNPKKVTLYGAKEVLDTISSLTLPSVDVDGLSESKTFSVTILLPDNVEKADVESAYVKVDIVRMDETAIRTGLTEQEKPEVQDPEKITIRDSVELPIRIQGLADGQASEFVKPSSGRIELEIQGTKEAMDKMDKNELVASVDVKGKPPGQYTTPVHVINLPPDVRITNQQNLQAIVLIKEQADNQRVNS</sequence>
<name>A0A511VBA9_9BACL</name>
<dbReference type="Gene3D" id="2.170.120.30">
    <property type="match status" value="2"/>
</dbReference>
<evidence type="ECO:0008006" key="3">
    <source>
        <dbReference type="Google" id="ProtNLM"/>
    </source>
</evidence>